<dbReference type="Gene3D" id="1.10.1380.10">
    <property type="entry name" value="Neutral endopeptidase , domain2"/>
    <property type="match status" value="1"/>
</dbReference>
<evidence type="ECO:0000313" key="2">
    <source>
        <dbReference type="EMBL" id="KAH9380592.1"/>
    </source>
</evidence>
<evidence type="ECO:0000313" key="3">
    <source>
        <dbReference type="Proteomes" id="UP000821853"/>
    </source>
</evidence>
<protein>
    <recommendedName>
        <fullName evidence="1">Peptidase M13 C-terminal domain-containing protein</fullName>
    </recommendedName>
</protein>
<dbReference type="InterPro" id="IPR042089">
    <property type="entry name" value="Peptidase_M13_dom_2"/>
</dbReference>
<dbReference type="InterPro" id="IPR024079">
    <property type="entry name" value="MetalloPept_cat_dom_sf"/>
</dbReference>
<name>A0A9J6H0S7_HAELO</name>
<dbReference type="GO" id="GO:0005886">
    <property type="term" value="C:plasma membrane"/>
    <property type="evidence" value="ECO:0007669"/>
    <property type="project" value="TreeGrafter"/>
</dbReference>
<dbReference type="GO" id="GO:0016485">
    <property type="term" value="P:protein processing"/>
    <property type="evidence" value="ECO:0007669"/>
    <property type="project" value="TreeGrafter"/>
</dbReference>
<sequence>MITYIIKARRNYTRNAPFTDCSDLQCLEAHKDLESLLNYTVQPCDDLYAHVCSRWIRDSEKVGFLEGALIEHIKRQHEVLASLAPLPLGKNLQETLEVGKTLFMECLNYMADTTLDLKRDVKYFFKKLHLYRLLNKENSLKMMAAGAKISFKFNLNALLRLRPQRDQLSGMLHASPGVLLQTAFPIEAELEQYIRAVVRATSQVKGFVQLASKIVVLDSYTSNIYSRSRLPFKKIAMKDLPFEPPALVAVTNSSLAKFARMCNLSDMYLFVRNFVMSVTVLNFFANQSLQVSSWYTAVQILTNLLEFDYVKRFTSDTHTAALKACHRSLYDALSPIWSFVTRHMIKHDFVHGAADPVAELFEDVKKALTSDIISDLSGLRNDSTWSRMQETLYRIRIASHRQLANEGDEFTFQCLSPPQTGLGFLKDHVQAREHFRQHATFSPPSLILDATSTVDVETSTIYLEEYGKLFIPAALQTPPVFYHDKDLHFLNFGTLGAIMARELARSIYPSNNSEQQLWTSEATLHYMHQMSCYLVALEAWHGPSQGPTNSTATDWLELLVWLTSVRVAHAALKQHFSIVANGQLSWRAVQRHFFLRFCLVACESQSQTALSARHKCVWPLFNMPEFADAFECPKYSYMASHRSCWKDSDS</sequence>
<dbReference type="AlphaFoldDB" id="A0A9J6H0S7"/>
<accession>A0A9J6H0S7</accession>
<feature type="domain" description="Peptidase M13 C-terminal" evidence="1">
    <location>
        <begin position="465"/>
        <end position="644"/>
    </location>
</feature>
<reference evidence="2 3" key="1">
    <citation type="journal article" date="2020" name="Cell">
        <title>Large-Scale Comparative Analyses of Tick Genomes Elucidate Their Genetic Diversity and Vector Capacities.</title>
        <authorList>
            <consortium name="Tick Genome and Microbiome Consortium (TIGMIC)"/>
            <person name="Jia N."/>
            <person name="Wang J."/>
            <person name="Shi W."/>
            <person name="Du L."/>
            <person name="Sun Y."/>
            <person name="Zhan W."/>
            <person name="Jiang J.F."/>
            <person name="Wang Q."/>
            <person name="Zhang B."/>
            <person name="Ji P."/>
            <person name="Bell-Sakyi L."/>
            <person name="Cui X.M."/>
            <person name="Yuan T.T."/>
            <person name="Jiang B.G."/>
            <person name="Yang W.F."/>
            <person name="Lam T.T."/>
            <person name="Chang Q.C."/>
            <person name="Ding S.J."/>
            <person name="Wang X.J."/>
            <person name="Zhu J.G."/>
            <person name="Ruan X.D."/>
            <person name="Zhao L."/>
            <person name="Wei J.T."/>
            <person name="Ye R.Z."/>
            <person name="Que T.C."/>
            <person name="Du C.H."/>
            <person name="Zhou Y.H."/>
            <person name="Cheng J.X."/>
            <person name="Dai P.F."/>
            <person name="Guo W.B."/>
            <person name="Han X.H."/>
            <person name="Huang E.J."/>
            <person name="Li L.F."/>
            <person name="Wei W."/>
            <person name="Gao Y.C."/>
            <person name="Liu J.Z."/>
            <person name="Shao H.Z."/>
            <person name="Wang X."/>
            <person name="Wang C.C."/>
            <person name="Yang T.C."/>
            <person name="Huo Q.B."/>
            <person name="Li W."/>
            <person name="Chen H.Y."/>
            <person name="Chen S.E."/>
            <person name="Zhou L.G."/>
            <person name="Ni X.B."/>
            <person name="Tian J.H."/>
            <person name="Sheng Y."/>
            <person name="Liu T."/>
            <person name="Pan Y.S."/>
            <person name="Xia L.Y."/>
            <person name="Li J."/>
            <person name="Zhao F."/>
            <person name="Cao W.C."/>
        </authorList>
    </citation>
    <scope>NUCLEOTIDE SEQUENCE [LARGE SCALE GENOMIC DNA]</scope>
    <source>
        <strain evidence="2">HaeL-2018</strain>
    </source>
</reference>
<gene>
    <name evidence="2" type="ORF">HPB48_020372</name>
</gene>
<dbReference type="InterPro" id="IPR000718">
    <property type="entry name" value="Peptidase_M13"/>
</dbReference>
<dbReference type="Gene3D" id="3.40.390.10">
    <property type="entry name" value="Collagenase (Catalytic Domain)"/>
    <property type="match status" value="2"/>
</dbReference>
<dbReference type="PROSITE" id="PS51885">
    <property type="entry name" value="NEPRILYSIN"/>
    <property type="match status" value="1"/>
</dbReference>
<dbReference type="VEuPathDB" id="VectorBase:HLOH_055825"/>
<proteinExistence type="predicted"/>
<organism evidence="2 3">
    <name type="scientific">Haemaphysalis longicornis</name>
    <name type="common">Bush tick</name>
    <dbReference type="NCBI Taxonomy" id="44386"/>
    <lineage>
        <taxon>Eukaryota</taxon>
        <taxon>Metazoa</taxon>
        <taxon>Ecdysozoa</taxon>
        <taxon>Arthropoda</taxon>
        <taxon>Chelicerata</taxon>
        <taxon>Arachnida</taxon>
        <taxon>Acari</taxon>
        <taxon>Parasitiformes</taxon>
        <taxon>Ixodida</taxon>
        <taxon>Ixodoidea</taxon>
        <taxon>Ixodidae</taxon>
        <taxon>Haemaphysalinae</taxon>
        <taxon>Haemaphysalis</taxon>
    </lineage>
</organism>
<dbReference type="OrthoDB" id="6481010at2759"/>
<dbReference type="GO" id="GO:0004222">
    <property type="term" value="F:metalloendopeptidase activity"/>
    <property type="evidence" value="ECO:0007669"/>
    <property type="project" value="InterPro"/>
</dbReference>
<dbReference type="Proteomes" id="UP000821853">
    <property type="component" value="Chromosome 8"/>
</dbReference>
<dbReference type="PANTHER" id="PTHR11733:SF241">
    <property type="entry name" value="GH26575P-RELATED"/>
    <property type="match status" value="1"/>
</dbReference>
<evidence type="ECO:0000259" key="1">
    <source>
        <dbReference type="Pfam" id="PF01431"/>
    </source>
</evidence>
<keyword evidence="3" id="KW-1185">Reference proteome</keyword>
<dbReference type="EMBL" id="JABSTR010000010">
    <property type="protein sequence ID" value="KAH9380592.1"/>
    <property type="molecule type" value="Genomic_DNA"/>
</dbReference>
<dbReference type="Pfam" id="PF01431">
    <property type="entry name" value="Peptidase_M13"/>
    <property type="match status" value="1"/>
</dbReference>
<dbReference type="SUPFAM" id="SSF55486">
    <property type="entry name" value="Metalloproteases ('zincins'), catalytic domain"/>
    <property type="match status" value="1"/>
</dbReference>
<comment type="caution">
    <text evidence="2">The sequence shown here is derived from an EMBL/GenBank/DDBJ whole genome shotgun (WGS) entry which is preliminary data.</text>
</comment>
<dbReference type="InterPro" id="IPR018497">
    <property type="entry name" value="Peptidase_M13_C"/>
</dbReference>
<dbReference type="PANTHER" id="PTHR11733">
    <property type="entry name" value="ZINC METALLOPROTEASE FAMILY M13 NEPRILYSIN-RELATED"/>
    <property type="match status" value="1"/>
</dbReference>